<dbReference type="Gene3D" id="3.20.20.20">
    <property type="entry name" value="Dihydropteroate synthase-like"/>
    <property type="match status" value="1"/>
</dbReference>
<protein>
    <recommendedName>
        <fullName evidence="4 9">Dihydropteroate synthase</fullName>
        <shortName evidence="9">DHPS</shortName>
        <ecNumber evidence="4 9">2.5.1.15</ecNumber>
    </recommendedName>
    <alternativeName>
        <fullName evidence="9">Dihydropteroate pyrophosphorylase</fullName>
    </alternativeName>
</protein>
<keyword evidence="5 9" id="KW-0808">Transferase</keyword>
<dbReference type="CDD" id="cd00739">
    <property type="entry name" value="DHPS"/>
    <property type="match status" value="1"/>
</dbReference>
<reference evidence="12 14" key="2">
    <citation type="submission" date="2021-01" db="EMBL/GenBank/DDBJ databases">
        <title>Biogeographic distribution of Paracoccus.</title>
        <authorList>
            <person name="Hollensteiner J."/>
            <person name="Leineberger J."/>
            <person name="Brinkhoff T."/>
            <person name="Daniel R."/>
        </authorList>
    </citation>
    <scope>NUCLEOTIDE SEQUENCE [LARGE SCALE GENOMIC DNA]</scope>
    <source>
        <strain evidence="12 14">DSM 18447</strain>
    </source>
</reference>
<evidence type="ECO:0000256" key="9">
    <source>
        <dbReference type="RuleBase" id="RU361205"/>
    </source>
</evidence>
<dbReference type="EMBL" id="FTOU01000002">
    <property type="protein sequence ID" value="SIS65675.1"/>
    <property type="molecule type" value="Genomic_DNA"/>
</dbReference>
<evidence type="ECO:0000313" key="14">
    <source>
        <dbReference type="Proteomes" id="UP001215549"/>
    </source>
</evidence>
<dbReference type="PROSITE" id="PS50972">
    <property type="entry name" value="PTERIN_BINDING"/>
    <property type="match status" value="1"/>
</dbReference>
<proteinExistence type="inferred from homology"/>
<comment type="similarity">
    <text evidence="9">Belongs to the DHPS family.</text>
</comment>
<evidence type="ECO:0000256" key="2">
    <source>
        <dbReference type="ARBA" id="ARBA00001946"/>
    </source>
</evidence>
<dbReference type="GO" id="GO:0046656">
    <property type="term" value="P:folic acid biosynthetic process"/>
    <property type="evidence" value="ECO:0007669"/>
    <property type="project" value="UniProtKB-KW"/>
</dbReference>
<comment type="catalytic activity">
    <reaction evidence="1">
        <text>(7,8-dihydropterin-6-yl)methyl diphosphate + 4-aminobenzoate = 7,8-dihydropteroate + diphosphate</text>
        <dbReference type="Rhea" id="RHEA:19949"/>
        <dbReference type="ChEBI" id="CHEBI:17836"/>
        <dbReference type="ChEBI" id="CHEBI:17839"/>
        <dbReference type="ChEBI" id="CHEBI:33019"/>
        <dbReference type="ChEBI" id="CHEBI:72950"/>
        <dbReference type="EC" id="2.5.1.15"/>
    </reaction>
</comment>
<dbReference type="GO" id="GO:0005829">
    <property type="term" value="C:cytosol"/>
    <property type="evidence" value="ECO:0007669"/>
    <property type="project" value="TreeGrafter"/>
</dbReference>
<evidence type="ECO:0000256" key="6">
    <source>
        <dbReference type="ARBA" id="ARBA00022723"/>
    </source>
</evidence>
<comment type="pathway">
    <text evidence="3 9">Cofactor biosynthesis; tetrahydrofolate biosynthesis; 7,8-dihydrofolate from 2-amino-4-hydroxy-6-hydroxymethyl-7,8-dihydropteridine diphosphate and 4-aminobenzoate: step 1/2.</text>
</comment>
<evidence type="ECO:0000256" key="7">
    <source>
        <dbReference type="ARBA" id="ARBA00022842"/>
    </source>
</evidence>
<reference evidence="11 13" key="1">
    <citation type="submission" date="2017-01" db="EMBL/GenBank/DDBJ databases">
        <authorList>
            <person name="Varghese N."/>
            <person name="Submissions S."/>
        </authorList>
    </citation>
    <scope>NUCLEOTIDE SEQUENCE [LARGE SCALE GENOMIC DNA]</scope>
    <source>
        <strain evidence="11 13">DSM 18447</strain>
    </source>
</reference>
<keyword evidence="8 9" id="KW-0289">Folate biosynthesis</keyword>
<evidence type="ECO:0000313" key="12">
    <source>
        <dbReference type="EMBL" id="WCR01953.1"/>
    </source>
</evidence>
<comment type="cofactor">
    <cofactor evidence="2 9">
        <name>Mg(2+)</name>
        <dbReference type="ChEBI" id="CHEBI:18420"/>
    </cofactor>
</comment>
<dbReference type="InterPro" id="IPR011005">
    <property type="entry name" value="Dihydropteroate_synth-like_sf"/>
</dbReference>
<dbReference type="PROSITE" id="PS00793">
    <property type="entry name" value="DHPS_2"/>
    <property type="match status" value="1"/>
</dbReference>
<dbReference type="AlphaFoldDB" id="A0AA45W2C4"/>
<dbReference type="GO" id="GO:0046872">
    <property type="term" value="F:metal ion binding"/>
    <property type="evidence" value="ECO:0007669"/>
    <property type="project" value="UniProtKB-KW"/>
</dbReference>
<evidence type="ECO:0000256" key="8">
    <source>
        <dbReference type="ARBA" id="ARBA00022909"/>
    </source>
</evidence>
<feature type="domain" description="Pterin-binding" evidence="10">
    <location>
        <begin position="70"/>
        <end position="318"/>
    </location>
</feature>
<accession>A0AA45W2C4</accession>
<sequence length="331" mass="35785">MEETHRHYYRPIPQPSGGRWRLAGGWVGFSQIEILARGQSPRICDEVPQEVLQRLTAARPPLLGLSLDRPRLMGIINATPDSFSDGGSYDPLRQGEALIAAGADILDIGGESTRPGAREIPVPEEIARIEPVIRALAKRVPMSVDTRKAAVANAALDAGAVMVNDVSGFDFDPELAQLVAETSVPVCLMHAQGKPETMQDDPRYDDVLLDVYDALEARVARAEAAGIPRARIFIDPGIGFGKTQDHNLALLRRISLYHGLGCPILLGLSRKRFIGAISGAERPADRMPGTLALTLAALAQGIQLHRVHDVAEIAQGMRLWQALAQNDEAGK</sequence>
<dbReference type="GO" id="GO:0004156">
    <property type="term" value="F:dihydropteroate synthase activity"/>
    <property type="evidence" value="ECO:0007669"/>
    <property type="project" value="UniProtKB-EC"/>
</dbReference>
<dbReference type="Pfam" id="PF00809">
    <property type="entry name" value="Pterin_bind"/>
    <property type="match status" value="1"/>
</dbReference>
<keyword evidence="7 9" id="KW-0460">Magnesium</keyword>
<dbReference type="PANTHER" id="PTHR20941:SF1">
    <property type="entry name" value="FOLIC ACID SYNTHESIS PROTEIN FOL1"/>
    <property type="match status" value="1"/>
</dbReference>
<evidence type="ECO:0000256" key="1">
    <source>
        <dbReference type="ARBA" id="ARBA00000012"/>
    </source>
</evidence>
<dbReference type="PANTHER" id="PTHR20941">
    <property type="entry name" value="FOLATE SYNTHESIS PROTEINS"/>
    <property type="match status" value="1"/>
</dbReference>
<dbReference type="InterPro" id="IPR006390">
    <property type="entry name" value="DHP_synth_dom"/>
</dbReference>
<evidence type="ECO:0000256" key="3">
    <source>
        <dbReference type="ARBA" id="ARBA00004763"/>
    </source>
</evidence>
<dbReference type="SUPFAM" id="SSF51717">
    <property type="entry name" value="Dihydropteroate synthetase-like"/>
    <property type="match status" value="1"/>
</dbReference>
<evidence type="ECO:0000256" key="5">
    <source>
        <dbReference type="ARBA" id="ARBA00022679"/>
    </source>
</evidence>
<organism evidence="11 13">
    <name type="scientific">Paracoccus saliphilus</name>
    <dbReference type="NCBI Taxonomy" id="405559"/>
    <lineage>
        <taxon>Bacteria</taxon>
        <taxon>Pseudomonadati</taxon>
        <taxon>Pseudomonadota</taxon>
        <taxon>Alphaproteobacteria</taxon>
        <taxon>Rhodobacterales</taxon>
        <taxon>Paracoccaceae</taxon>
        <taxon>Paracoccus</taxon>
    </lineage>
</organism>
<dbReference type="InterPro" id="IPR045031">
    <property type="entry name" value="DHP_synth-like"/>
</dbReference>
<comment type="function">
    <text evidence="9">Catalyzes the condensation of para-aminobenzoate (pABA) with 6-hydroxymethyl-7,8-dihydropterin diphosphate (DHPt-PP) to form 7,8-dihydropteroate (H2Pte), the immediate precursor of folate derivatives.</text>
</comment>
<dbReference type="InterPro" id="IPR000489">
    <property type="entry name" value="Pterin-binding_dom"/>
</dbReference>
<gene>
    <name evidence="12" type="primary">folP</name>
    <name evidence="12" type="ORF">JHX88_13645</name>
    <name evidence="11" type="ORF">SAMN05421772_102321</name>
</gene>
<dbReference type="RefSeq" id="WP_084202857.1">
    <property type="nucleotide sequence ID" value="NZ_CP067140.1"/>
</dbReference>
<dbReference type="EMBL" id="CP067140">
    <property type="protein sequence ID" value="WCR01953.1"/>
    <property type="molecule type" value="Genomic_DNA"/>
</dbReference>
<evidence type="ECO:0000256" key="4">
    <source>
        <dbReference type="ARBA" id="ARBA00012458"/>
    </source>
</evidence>
<dbReference type="PROSITE" id="PS00792">
    <property type="entry name" value="DHPS_1"/>
    <property type="match status" value="1"/>
</dbReference>
<keyword evidence="14" id="KW-1185">Reference proteome</keyword>
<dbReference type="GO" id="GO:0046654">
    <property type="term" value="P:tetrahydrofolate biosynthetic process"/>
    <property type="evidence" value="ECO:0007669"/>
    <property type="project" value="TreeGrafter"/>
</dbReference>
<evidence type="ECO:0000313" key="13">
    <source>
        <dbReference type="Proteomes" id="UP000186216"/>
    </source>
</evidence>
<dbReference type="Proteomes" id="UP001215549">
    <property type="component" value="Chromosome"/>
</dbReference>
<evidence type="ECO:0000259" key="10">
    <source>
        <dbReference type="PROSITE" id="PS50972"/>
    </source>
</evidence>
<dbReference type="EC" id="2.5.1.15" evidence="4 9"/>
<name>A0AA45W2C4_9RHOB</name>
<evidence type="ECO:0000313" key="11">
    <source>
        <dbReference type="EMBL" id="SIS65675.1"/>
    </source>
</evidence>
<dbReference type="Proteomes" id="UP000186216">
    <property type="component" value="Unassembled WGS sequence"/>
</dbReference>
<dbReference type="NCBIfam" id="TIGR01496">
    <property type="entry name" value="DHPS"/>
    <property type="match status" value="1"/>
</dbReference>
<keyword evidence="6 9" id="KW-0479">Metal-binding</keyword>